<keyword evidence="1 3" id="KW-0663">Pyridoxal phosphate</keyword>
<dbReference type="PANTHER" id="PTHR30244:SF34">
    <property type="entry name" value="DTDP-4-AMINO-4,6-DIDEOXYGALACTOSE TRANSAMINASE"/>
    <property type="match status" value="1"/>
</dbReference>
<dbReference type="GO" id="GO:0030170">
    <property type="term" value="F:pyridoxal phosphate binding"/>
    <property type="evidence" value="ECO:0007669"/>
    <property type="project" value="TreeGrafter"/>
</dbReference>
<dbReference type="GO" id="GO:0008483">
    <property type="term" value="F:transaminase activity"/>
    <property type="evidence" value="ECO:0007669"/>
    <property type="project" value="TreeGrafter"/>
</dbReference>
<evidence type="ECO:0008006" key="6">
    <source>
        <dbReference type="Google" id="ProtNLM"/>
    </source>
</evidence>
<dbReference type="Proteomes" id="UP000595332">
    <property type="component" value="Chromosome"/>
</dbReference>
<comment type="similarity">
    <text evidence="2 3">Belongs to the DegT/DnrJ/EryC1 family.</text>
</comment>
<organism evidence="4 5">
    <name type="scientific">Neptunomonas japonica JAMM 1380</name>
    <dbReference type="NCBI Taxonomy" id="1441457"/>
    <lineage>
        <taxon>Bacteria</taxon>
        <taxon>Pseudomonadati</taxon>
        <taxon>Pseudomonadota</taxon>
        <taxon>Gammaproteobacteria</taxon>
        <taxon>Oceanospirillales</taxon>
        <taxon>Oceanospirillaceae</taxon>
        <taxon>Neptunomonas</taxon>
    </lineage>
</organism>
<evidence type="ECO:0000256" key="1">
    <source>
        <dbReference type="ARBA" id="ARBA00022898"/>
    </source>
</evidence>
<gene>
    <name evidence="4" type="ORF">NEJAP_0811</name>
</gene>
<dbReference type="InterPro" id="IPR015424">
    <property type="entry name" value="PyrdxlP-dep_Trfase"/>
</dbReference>
<dbReference type="Pfam" id="PF01041">
    <property type="entry name" value="DegT_DnrJ_EryC1"/>
    <property type="match status" value="1"/>
</dbReference>
<evidence type="ECO:0000256" key="3">
    <source>
        <dbReference type="RuleBase" id="RU004508"/>
    </source>
</evidence>
<accession>A0A7R6PSQ0</accession>
<dbReference type="Gene3D" id="3.90.1150.10">
    <property type="entry name" value="Aspartate Aminotransferase, domain 1"/>
    <property type="match status" value="1"/>
</dbReference>
<protein>
    <recommendedName>
        <fullName evidence="6">dTDP-4-amino-4,6-dideoxygalactose transaminase</fullName>
    </recommendedName>
</protein>
<dbReference type="Gene3D" id="3.40.640.10">
    <property type="entry name" value="Type I PLP-dependent aspartate aminotransferase-like (Major domain)"/>
    <property type="match status" value="1"/>
</dbReference>
<evidence type="ECO:0000313" key="5">
    <source>
        <dbReference type="Proteomes" id="UP000595332"/>
    </source>
</evidence>
<reference evidence="4 5" key="1">
    <citation type="journal article" date="2008" name="Int. J. Syst. Evol. Microbiol.">
        <title>Neptunomonas japonica sp. nov., an Osedax japonicus symbiont-like bacterium isolated from sediment adjacent to sperm whale carcasses off Kagoshima, Japan.</title>
        <authorList>
            <person name="Miyazaki M."/>
            <person name="Nogi Y."/>
            <person name="Fujiwara Y."/>
            <person name="Kawato M."/>
            <person name="Kubokawa K."/>
            <person name="Horikoshi K."/>
        </authorList>
    </citation>
    <scope>NUCLEOTIDE SEQUENCE [LARGE SCALE GENOMIC DNA]</scope>
    <source>
        <strain evidence="4 5">JAMM 1380</strain>
    </source>
</reference>
<dbReference type="KEGG" id="njp:NEJAP_0811"/>
<dbReference type="InterPro" id="IPR015422">
    <property type="entry name" value="PyrdxlP-dep_Trfase_small"/>
</dbReference>
<name>A0A7R6PSQ0_9GAMM</name>
<evidence type="ECO:0000256" key="2">
    <source>
        <dbReference type="ARBA" id="ARBA00037999"/>
    </source>
</evidence>
<evidence type="ECO:0000313" key="4">
    <source>
        <dbReference type="EMBL" id="BBB28768.1"/>
    </source>
</evidence>
<dbReference type="PANTHER" id="PTHR30244">
    <property type="entry name" value="TRANSAMINASE"/>
    <property type="match status" value="1"/>
</dbReference>
<dbReference type="InterPro" id="IPR000653">
    <property type="entry name" value="DegT/StrS_aminotransferase"/>
</dbReference>
<proteinExistence type="inferred from homology"/>
<sequence>MNMQQNNRVFYPSPAIPLAPVLSEKSIKLSSKSRDVKSILSNSEQIHVTSGRAGIALALEHAGVTENDEVLIPAYHCESMISPVLWRVATPVFYQINADTSINDDDILDKITSSTKAIIVTHYFGRIQNLCKVKKLCDENSIVLIEDCAHAFFGSKDGVPVGTVGDYSIASSMKFFPCFDGGVLASSKHSLNTIALESQPASLQLKSFFNIVERAINYGRFGFLGKFLKAILKVKELTWNSIKRLRKSSVSTAISPSSSEGGYGLDQNWIHKNTSTPSLTTIKKSDYKRIISKRRANYEKLHTALAGLANAHPLFDALDKECVPLVFPLFVNSPEQAFDTLKRQGVPIWRFGEFLDEEINQELCPNSMTLSSHVFQFPCHQELTLKELDWMIEKIILAIK</sequence>
<keyword evidence="5" id="KW-1185">Reference proteome</keyword>
<dbReference type="SUPFAM" id="SSF53383">
    <property type="entry name" value="PLP-dependent transferases"/>
    <property type="match status" value="1"/>
</dbReference>
<dbReference type="InterPro" id="IPR015421">
    <property type="entry name" value="PyrdxlP-dep_Trfase_major"/>
</dbReference>
<dbReference type="GO" id="GO:0000271">
    <property type="term" value="P:polysaccharide biosynthetic process"/>
    <property type="evidence" value="ECO:0007669"/>
    <property type="project" value="TreeGrafter"/>
</dbReference>
<dbReference type="EMBL" id="AP014546">
    <property type="protein sequence ID" value="BBB28768.1"/>
    <property type="molecule type" value="Genomic_DNA"/>
</dbReference>
<dbReference type="AlphaFoldDB" id="A0A7R6PSQ0"/>